<dbReference type="Proteomes" id="UP000268623">
    <property type="component" value="Unassembled WGS sequence"/>
</dbReference>
<name>A0A3M9XV04_9HYPH</name>
<evidence type="ECO:0000313" key="1">
    <source>
        <dbReference type="EMBL" id="RNJ50710.1"/>
    </source>
</evidence>
<accession>A0A3M9XV04</accession>
<sequence>MFVPTLASPPAGFLAVSGFASNLRKGAQTKNAAKPPRRSDVHLPFKAGDCQYVGRMGVDLLKF</sequence>
<reference evidence="1 2" key="1">
    <citation type="submission" date="2018-08" db="EMBL/GenBank/DDBJ databases">
        <title>Genome sequence of Methylocystis hirsuta CSC1, a methanotroph able to accumulate PHAs.</title>
        <authorList>
            <person name="Bordel S."/>
            <person name="Rodriguez E."/>
            <person name="Gancedo J."/>
            <person name="Munoz R."/>
        </authorList>
    </citation>
    <scope>NUCLEOTIDE SEQUENCE [LARGE SCALE GENOMIC DNA]</scope>
    <source>
        <strain evidence="1 2">CSC1</strain>
    </source>
</reference>
<comment type="caution">
    <text evidence="1">The sequence shown here is derived from an EMBL/GenBank/DDBJ whole genome shotgun (WGS) entry which is preliminary data.</text>
</comment>
<evidence type="ECO:0000313" key="2">
    <source>
        <dbReference type="Proteomes" id="UP000268623"/>
    </source>
</evidence>
<organism evidence="1 2">
    <name type="scientific">Methylocystis hirsuta</name>
    <dbReference type="NCBI Taxonomy" id="369798"/>
    <lineage>
        <taxon>Bacteria</taxon>
        <taxon>Pseudomonadati</taxon>
        <taxon>Pseudomonadota</taxon>
        <taxon>Alphaproteobacteria</taxon>
        <taxon>Hyphomicrobiales</taxon>
        <taxon>Methylocystaceae</taxon>
        <taxon>Methylocystis</taxon>
    </lineage>
</organism>
<proteinExistence type="predicted"/>
<protein>
    <submittedName>
        <fullName evidence="1">Uncharacterized protein</fullName>
    </submittedName>
</protein>
<dbReference type="AlphaFoldDB" id="A0A3M9XV04"/>
<gene>
    <name evidence="1" type="ORF">D1O30_15085</name>
</gene>
<dbReference type="EMBL" id="QWDD01000001">
    <property type="protein sequence ID" value="RNJ50710.1"/>
    <property type="molecule type" value="Genomic_DNA"/>
</dbReference>
<keyword evidence="2" id="KW-1185">Reference proteome</keyword>